<dbReference type="InterPro" id="IPR011051">
    <property type="entry name" value="RmlC_Cupin_sf"/>
</dbReference>
<dbReference type="Gene3D" id="2.60.120.10">
    <property type="entry name" value="Jelly Rolls"/>
    <property type="match status" value="1"/>
</dbReference>
<keyword evidence="3" id="KW-0804">Transcription</keyword>
<keyword evidence="1" id="KW-0805">Transcription regulation</keyword>
<keyword evidence="6" id="KW-1185">Reference proteome</keyword>
<dbReference type="Gene3D" id="1.10.10.60">
    <property type="entry name" value="Homeodomain-like"/>
    <property type="match status" value="1"/>
</dbReference>
<gene>
    <name evidence="5" type="ORF">BFC18_05140</name>
</gene>
<dbReference type="InterPro" id="IPR018062">
    <property type="entry name" value="HTH_AraC-typ_CS"/>
</dbReference>
<dbReference type="PANTHER" id="PTHR46796">
    <property type="entry name" value="HTH-TYPE TRANSCRIPTIONAL ACTIVATOR RHAS-RELATED"/>
    <property type="match status" value="1"/>
</dbReference>
<dbReference type="PROSITE" id="PS01124">
    <property type="entry name" value="HTH_ARAC_FAMILY_2"/>
    <property type="match status" value="1"/>
</dbReference>
<feature type="domain" description="HTH araC/xylS-type" evidence="4">
    <location>
        <begin position="138"/>
        <end position="235"/>
    </location>
</feature>
<dbReference type="Proteomes" id="UP000175691">
    <property type="component" value="Unassembled WGS sequence"/>
</dbReference>
<dbReference type="InterPro" id="IPR009057">
    <property type="entry name" value="Homeodomain-like_sf"/>
</dbReference>
<protein>
    <submittedName>
        <fullName evidence="5">AraC family transcriptional regulator</fullName>
    </submittedName>
</protein>
<name>A0A1E7ZF10_9ALTE</name>
<dbReference type="PANTHER" id="PTHR46796:SF6">
    <property type="entry name" value="ARAC SUBFAMILY"/>
    <property type="match status" value="1"/>
</dbReference>
<evidence type="ECO:0000313" key="6">
    <source>
        <dbReference type="Proteomes" id="UP000175691"/>
    </source>
</evidence>
<evidence type="ECO:0000313" key="5">
    <source>
        <dbReference type="EMBL" id="OFC72087.1"/>
    </source>
</evidence>
<dbReference type="RefSeq" id="WP_070123869.1">
    <property type="nucleotide sequence ID" value="NZ_MDHN01000008.1"/>
</dbReference>
<dbReference type="InterPro" id="IPR018060">
    <property type="entry name" value="HTH_AraC"/>
</dbReference>
<dbReference type="InterPro" id="IPR050204">
    <property type="entry name" value="AraC_XylS_family_regulators"/>
</dbReference>
<accession>A0A1E7ZF10</accession>
<reference evidence="5 6" key="1">
    <citation type="submission" date="2016-08" db="EMBL/GenBank/DDBJ databases">
        <authorList>
            <person name="Seilhamer J.J."/>
        </authorList>
    </citation>
    <scope>NUCLEOTIDE SEQUENCE [LARGE SCALE GENOMIC DNA]</scope>
    <source>
        <strain evidence="5 6">KCTC 42603</strain>
    </source>
</reference>
<evidence type="ECO:0000256" key="1">
    <source>
        <dbReference type="ARBA" id="ARBA00023015"/>
    </source>
</evidence>
<dbReference type="PROSITE" id="PS00041">
    <property type="entry name" value="HTH_ARAC_FAMILY_1"/>
    <property type="match status" value="1"/>
</dbReference>
<proteinExistence type="predicted"/>
<evidence type="ECO:0000259" key="4">
    <source>
        <dbReference type="PROSITE" id="PS01124"/>
    </source>
</evidence>
<dbReference type="OrthoDB" id="5740883at2"/>
<dbReference type="Pfam" id="PF12833">
    <property type="entry name" value="HTH_18"/>
    <property type="match status" value="1"/>
</dbReference>
<organism evidence="5 6">
    <name type="scientific">Alteromonas confluentis</name>
    <dbReference type="NCBI Taxonomy" id="1656094"/>
    <lineage>
        <taxon>Bacteria</taxon>
        <taxon>Pseudomonadati</taxon>
        <taxon>Pseudomonadota</taxon>
        <taxon>Gammaproteobacteria</taxon>
        <taxon>Alteromonadales</taxon>
        <taxon>Alteromonadaceae</taxon>
        <taxon>Alteromonas/Salinimonas group</taxon>
        <taxon>Alteromonas</taxon>
    </lineage>
</organism>
<dbReference type="GO" id="GO:0003700">
    <property type="term" value="F:DNA-binding transcription factor activity"/>
    <property type="evidence" value="ECO:0007669"/>
    <property type="project" value="InterPro"/>
</dbReference>
<dbReference type="SUPFAM" id="SSF51182">
    <property type="entry name" value="RmlC-like cupins"/>
    <property type="match status" value="1"/>
</dbReference>
<dbReference type="SMART" id="SM00342">
    <property type="entry name" value="HTH_ARAC"/>
    <property type="match status" value="1"/>
</dbReference>
<dbReference type="GO" id="GO:0043565">
    <property type="term" value="F:sequence-specific DNA binding"/>
    <property type="evidence" value="ECO:0007669"/>
    <property type="project" value="InterPro"/>
</dbReference>
<dbReference type="SUPFAM" id="SSF46689">
    <property type="entry name" value="Homeodomain-like"/>
    <property type="match status" value="2"/>
</dbReference>
<dbReference type="EMBL" id="MDHN01000008">
    <property type="protein sequence ID" value="OFC72087.1"/>
    <property type="molecule type" value="Genomic_DNA"/>
</dbReference>
<comment type="caution">
    <text evidence="5">The sequence shown here is derived from an EMBL/GenBank/DDBJ whole genome shotgun (WGS) entry which is preliminary data.</text>
</comment>
<keyword evidence="2" id="KW-0238">DNA-binding</keyword>
<evidence type="ECO:0000256" key="2">
    <source>
        <dbReference type="ARBA" id="ARBA00023125"/>
    </source>
</evidence>
<dbReference type="AlphaFoldDB" id="A0A1E7ZF10"/>
<sequence length="235" mass="26201">MSDSLSIRSYSKQKVGHTHDFHQLVLPLRGVINIDLAGFSGKVAPGECVVIQAGELHHFTSETEARFVVADMFSLPENLCAASWLVFTISQPLNRYLQFIETQLEYQVDSSLEKLTFDTFTSLLAAQRVAQTRDRRISAVVSFIDDNIGSELDIGTLARIACLSATQFKKLFREQMGVSAGHHVTAMRMEKARALLIHTDLPVQRVAETVGYHDLSAFSRRFSAHFGLPPSKLFS</sequence>
<dbReference type="STRING" id="1656094.BFC18_05140"/>
<dbReference type="InterPro" id="IPR014710">
    <property type="entry name" value="RmlC-like_jellyroll"/>
</dbReference>
<evidence type="ECO:0000256" key="3">
    <source>
        <dbReference type="ARBA" id="ARBA00023163"/>
    </source>
</evidence>